<dbReference type="AlphaFoldDB" id="A0A9Y2IE88"/>
<dbReference type="Proteomes" id="UP001236014">
    <property type="component" value="Chromosome"/>
</dbReference>
<dbReference type="KEGG" id="acab:QRX50_35720"/>
<evidence type="ECO:0000313" key="2">
    <source>
        <dbReference type="EMBL" id="WIX76753.1"/>
    </source>
</evidence>
<gene>
    <name evidence="2" type="ORF">QRX50_35720</name>
</gene>
<evidence type="ECO:0000313" key="3">
    <source>
        <dbReference type="Proteomes" id="UP001236014"/>
    </source>
</evidence>
<reference evidence="2 3" key="1">
    <citation type="submission" date="2023-06" db="EMBL/GenBank/DDBJ databases">
        <authorList>
            <person name="Oyuntsetseg B."/>
            <person name="Kim S.B."/>
        </authorList>
    </citation>
    <scope>NUCLEOTIDE SEQUENCE [LARGE SCALE GENOMIC DNA]</scope>
    <source>
        <strain evidence="2 3">2-15</strain>
    </source>
</reference>
<dbReference type="InterPro" id="IPR002645">
    <property type="entry name" value="STAS_dom"/>
</dbReference>
<name>A0A9Y2IE88_9PSEU</name>
<dbReference type="InterPro" id="IPR058548">
    <property type="entry name" value="MlaB-like_STAS"/>
</dbReference>
<evidence type="ECO:0000259" key="1">
    <source>
        <dbReference type="PROSITE" id="PS50801"/>
    </source>
</evidence>
<feature type="domain" description="STAS" evidence="1">
    <location>
        <begin position="1"/>
        <end position="87"/>
    </location>
</feature>
<sequence>MLTTPHLELAIREALAEAPPVLELDLTKVEFCSSSALGALVKAREAAGESTELRVAVGRYLDRTLNLLGLDTVFARYPSAAEALAADRN</sequence>
<dbReference type="SUPFAM" id="SSF52091">
    <property type="entry name" value="SpoIIaa-like"/>
    <property type="match status" value="1"/>
</dbReference>
<dbReference type="InterPro" id="IPR036513">
    <property type="entry name" value="STAS_dom_sf"/>
</dbReference>
<organism evidence="2 3">
    <name type="scientific">Amycolatopsis carbonis</name>
    <dbReference type="NCBI Taxonomy" id="715471"/>
    <lineage>
        <taxon>Bacteria</taxon>
        <taxon>Bacillati</taxon>
        <taxon>Actinomycetota</taxon>
        <taxon>Actinomycetes</taxon>
        <taxon>Pseudonocardiales</taxon>
        <taxon>Pseudonocardiaceae</taxon>
        <taxon>Amycolatopsis</taxon>
    </lineage>
</organism>
<dbReference type="Gene3D" id="3.30.750.24">
    <property type="entry name" value="STAS domain"/>
    <property type="match status" value="1"/>
</dbReference>
<protein>
    <submittedName>
        <fullName evidence="2">STAS domain-containing protein</fullName>
    </submittedName>
</protein>
<dbReference type="RefSeq" id="WP_285967501.1">
    <property type="nucleotide sequence ID" value="NZ_CP127294.1"/>
</dbReference>
<dbReference type="CDD" id="cd07043">
    <property type="entry name" value="STAS_anti-anti-sigma_factors"/>
    <property type="match status" value="1"/>
</dbReference>
<proteinExistence type="predicted"/>
<keyword evidence="3" id="KW-1185">Reference proteome</keyword>
<dbReference type="PROSITE" id="PS50801">
    <property type="entry name" value="STAS"/>
    <property type="match status" value="1"/>
</dbReference>
<accession>A0A9Y2IE88</accession>
<dbReference type="EMBL" id="CP127294">
    <property type="protein sequence ID" value="WIX76753.1"/>
    <property type="molecule type" value="Genomic_DNA"/>
</dbReference>
<dbReference type="Pfam" id="PF13466">
    <property type="entry name" value="STAS_2"/>
    <property type="match status" value="1"/>
</dbReference>